<dbReference type="Gene3D" id="3.40.50.150">
    <property type="entry name" value="Vaccinia Virus protein VP39"/>
    <property type="match status" value="1"/>
</dbReference>
<dbReference type="EMBL" id="BAABIE010000007">
    <property type="protein sequence ID" value="GAA4747861.1"/>
    <property type="molecule type" value="Genomic_DNA"/>
</dbReference>
<dbReference type="NCBIfam" id="NF041255">
    <property type="entry name" value="mycofact_MftM"/>
    <property type="match status" value="1"/>
</dbReference>
<comment type="caution">
    <text evidence="2">The sequence shown here is derived from an EMBL/GenBank/DDBJ whole genome shotgun (WGS) entry which is preliminary data.</text>
</comment>
<proteinExistence type="predicted"/>
<keyword evidence="3" id="KW-1185">Reference proteome</keyword>
<dbReference type="Pfam" id="PF08241">
    <property type="entry name" value="Methyltransf_11"/>
    <property type="match status" value="1"/>
</dbReference>
<organism evidence="2 3">
    <name type="scientific">Gordonia alkaliphila</name>
    <dbReference type="NCBI Taxonomy" id="1053547"/>
    <lineage>
        <taxon>Bacteria</taxon>
        <taxon>Bacillati</taxon>
        <taxon>Actinomycetota</taxon>
        <taxon>Actinomycetes</taxon>
        <taxon>Mycobacteriales</taxon>
        <taxon>Gordoniaceae</taxon>
        <taxon>Gordonia</taxon>
    </lineage>
</organism>
<protein>
    <submittedName>
        <fullName evidence="2">Mycofactocin oligosaccharide methyltransferase MftM</fullName>
    </submittedName>
</protein>
<evidence type="ECO:0000313" key="3">
    <source>
        <dbReference type="Proteomes" id="UP001500822"/>
    </source>
</evidence>
<dbReference type="GO" id="GO:0032259">
    <property type="term" value="P:methylation"/>
    <property type="evidence" value="ECO:0007669"/>
    <property type="project" value="UniProtKB-KW"/>
</dbReference>
<evidence type="ECO:0000259" key="1">
    <source>
        <dbReference type="Pfam" id="PF08241"/>
    </source>
</evidence>
<accession>A0ABP8Z666</accession>
<dbReference type="InterPro" id="IPR013216">
    <property type="entry name" value="Methyltransf_11"/>
</dbReference>
<dbReference type="InterPro" id="IPR029063">
    <property type="entry name" value="SAM-dependent_MTases_sf"/>
</dbReference>
<dbReference type="RefSeq" id="WP_345313200.1">
    <property type="nucleotide sequence ID" value="NZ_BAABIE010000007.1"/>
</dbReference>
<sequence>MNGPTPTSTALTEADVSPVTDSELVHSRDVVRRYGAERDVQVHTGADRFRVRSTPESLRLHHPLTADTISDQTVVAGLCGLVDEGLIVGQDEFEQVFTEVVQSCHVDPAAAWRHFYRNSVRELRGTDGAFSPVHRRARSLLVGDSVLEVGSCFGLLALQCAQDGFRVSACDICPGALELLDAAAADFGVPLATSLADARSLPYATDSSDTVTLIHLLEHLDGPDVTRAIDEAVRVARRRVVIAVPYEEVPNEHFGHRQRLTEADLHRWAADRPDCSVEIFDDHGGWLVLEPR</sequence>
<dbReference type="Proteomes" id="UP001500822">
    <property type="component" value="Unassembled WGS sequence"/>
</dbReference>
<keyword evidence="2" id="KW-0808">Transferase</keyword>
<gene>
    <name evidence="2" type="primary">mftM</name>
    <name evidence="2" type="ORF">GCM10023217_17330</name>
</gene>
<evidence type="ECO:0000313" key="2">
    <source>
        <dbReference type="EMBL" id="GAA4747861.1"/>
    </source>
</evidence>
<keyword evidence="2" id="KW-0489">Methyltransferase</keyword>
<dbReference type="SUPFAM" id="SSF53335">
    <property type="entry name" value="S-adenosyl-L-methionine-dependent methyltransferases"/>
    <property type="match status" value="1"/>
</dbReference>
<reference evidence="3" key="1">
    <citation type="journal article" date="2019" name="Int. J. Syst. Evol. Microbiol.">
        <title>The Global Catalogue of Microorganisms (GCM) 10K type strain sequencing project: providing services to taxonomists for standard genome sequencing and annotation.</title>
        <authorList>
            <consortium name="The Broad Institute Genomics Platform"/>
            <consortium name="The Broad Institute Genome Sequencing Center for Infectious Disease"/>
            <person name="Wu L."/>
            <person name="Ma J."/>
        </authorList>
    </citation>
    <scope>NUCLEOTIDE SEQUENCE [LARGE SCALE GENOMIC DNA]</scope>
    <source>
        <strain evidence="3">JCM 18077</strain>
    </source>
</reference>
<name>A0ABP8Z666_9ACTN</name>
<dbReference type="GO" id="GO:0008168">
    <property type="term" value="F:methyltransferase activity"/>
    <property type="evidence" value="ECO:0007669"/>
    <property type="project" value="UniProtKB-KW"/>
</dbReference>
<feature type="domain" description="Methyltransferase type 11" evidence="1">
    <location>
        <begin position="147"/>
        <end position="239"/>
    </location>
</feature>